<comment type="similarity">
    <text evidence="2">Belongs to the peptidase A24 family.</text>
</comment>
<dbReference type="InterPro" id="IPR000045">
    <property type="entry name" value="Prepilin_IV_endopep_pep"/>
</dbReference>
<protein>
    <submittedName>
        <fullName evidence="7">Peptidase A24 N-terminal domain protein, putative prepilin signal peptidase</fullName>
    </submittedName>
</protein>
<dbReference type="GO" id="GO:0006465">
    <property type="term" value="P:signal peptide processing"/>
    <property type="evidence" value="ECO:0007669"/>
    <property type="project" value="TreeGrafter"/>
</dbReference>
<organism evidence="7 8">
    <name type="scientific">Campylobacter pinnipediorum subsp. caledonicus</name>
    <dbReference type="NCBI Taxonomy" id="1874362"/>
    <lineage>
        <taxon>Bacteria</taxon>
        <taxon>Pseudomonadati</taxon>
        <taxon>Campylobacterota</taxon>
        <taxon>Epsilonproteobacteria</taxon>
        <taxon>Campylobacterales</taxon>
        <taxon>Campylobacteraceae</taxon>
        <taxon>Campylobacter</taxon>
    </lineage>
</organism>
<keyword evidence="3" id="KW-1003">Cell membrane</keyword>
<evidence type="ECO:0000256" key="3">
    <source>
        <dbReference type="ARBA" id="ARBA00022475"/>
    </source>
</evidence>
<dbReference type="PANTHER" id="PTHR30487:SF0">
    <property type="entry name" value="PREPILIN LEADER PEPTIDASE_N-METHYLTRANSFERASE-RELATED"/>
    <property type="match status" value="1"/>
</dbReference>
<evidence type="ECO:0000313" key="7">
    <source>
        <dbReference type="EMBL" id="AQW87837.1"/>
    </source>
</evidence>
<evidence type="ECO:0000256" key="6">
    <source>
        <dbReference type="ARBA" id="ARBA00023136"/>
    </source>
</evidence>
<dbReference type="RefSeq" id="WP_078424573.1">
    <property type="nucleotide sequence ID" value="NZ_CP017258.1"/>
</dbReference>
<keyword evidence="6" id="KW-0472">Membrane</keyword>
<dbReference type="InterPro" id="IPR010627">
    <property type="entry name" value="Prepilin_pept_A24_N"/>
</dbReference>
<evidence type="ECO:0000313" key="8">
    <source>
        <dbReference type="Proteomes" id="UP000190868"/>
    </source>
</evidence>
<comment type="subcellular location">
    <subcellularLocation>
        <location evidence="1">Cell membrane</location>
        <topology evidence="1">Multi-pass membrane protein</topology>
    </subcellularLocation>
</comment>
<dbReference type="Gene3D" id="1.20.120.1220">
    <property type="match status" value="1"/>
</dbReference>
<dbReference type="PANTHER" id="PTHR30487">
    <property type="entry name" value="TYPE 4 PREPILIN-LIKE PROTEINS LEADER PEPTIDE-PROCESSING ENZYME"/>
    <property type="match status" value="1"/>
</dbReference>
<keyword evidence="5" id="KW-1133">Transmembrane helix</keyword>
<name>A0A1S6U8S4_9BACT</name>
<dbReference type="AlphaFoldDB" id="A0A1S6U8S4"/>
<sequence>MDSLNITLSIFLFIFGICFGSFSNVLIYRLPKFQSVSFPSSHCTICNTPLKWYHNIPIFSWIFLKGKCSFCKTKISIVYPIAEIAGGFFMLIGFYKEVGIYVFDVKELILAFIVGLSFINLLALSVIDIRYKAVPDQLLYTGLVLAFAYAVLKNITQNDNFYDNLLCSFVFAFAFWLLRFLVSFFLKKEAMGSADIFIAAVIGAMLGYKLGLAAVYLSAVLTLPVYAIVRKKNYELAFVPFLSLALLLVYYFDDFFLAIIKMIYV</sequence>
<keyword evidence="8" id="KW-1185">Reference proteome</keyword>
<evidence type="ECO:0000256" key="2">
    <source>
        <dbReference type="ARBA" id="ARBA00005801"/>
    </source>
</evidence>
<dbReference type="EMBL" id="CP017258">
    <property type="protein sequence ID" value="AQW87837.1"/>
    <property type="molecule type" value="Genomic_DNA"/>
</dbReference>
<proteinExistence type="inferred from homology"/>
<keyword evidence="4" id="KW-0812">Transmembrane</keyword>
<dbReference type="GO" id="GO:0004190">
    <property type="term" value="F:aspartic-type endopeptidase activity"/>
    <property type="evidence" value="ECO:0007669"/>
    <property type="project" value="InterPro"/>
</dbReference>
<evidence type="ECO:0000256" key="1">
    <source>
        <dbReference type="ARBA" id="ARBA00004651"/>
    </source>
</evidence>
<evidence type="ECO:0000256" key="5">
    <source>
        <dbReference type="ARBA" id="ARBA00022989"/>
    </source>
</evidence>
<reference evidence="8" key="1">
    <citation type="submission" date="2016-09" db="EMBL/GenBank/DDBJ databases">
        <title>Comparative genomics of the Campylobacter concisus group.</title>
        <authorList>
            <person name="Miller W.G."/>
            <person name="Yee E."/>
            <person name="Chapman M.H."/>
            <person name="Huynh S."/>
            <person name="Bono J.L."/>
            <person name="On S.L.W."/>
            <person name="StLeger J."/>
            <person name="Foster G."/>
            <person name="Parker C.T."/>
        </authorList>
    </citation>
    <scope>NUCLEOTIDE SEQUENCE [LARGE SCALE GENOMIC DNA]</scope>
    <source>
        <strain evidence="8">RM18021</strain>
    </source>
</reference>
<evidence type="ECO:0000256" key="4">
    <source>
        <dbReference type="ARBA" id="ARBA00022692"/>
    </source>
</evidence>
<gene>
    <name evidence="7" type="ORF">CPIN18021_1035</name>
</gene>
<dbReference type="GO" id="GO:0005886">
    <property type="term" value="C:plasma membrane"/>
    <property type="evidence" value="ECO:0007669"/>
    <property type="project" value="UniProtKB-SubCell"/>
</dbReference>
<dbReference type="Pfam" id="PF01478">
    <property type="entry name" value="Peptidase_A24"/>
    <property type="match status" value="1"/>
</dbReference>
<dbReference type="Proteomes" id="UP000190868">
    <property type="component" value="Chromosome"/>
</dbReference>
<dbReference type="InterPro" id="IPR050882">
    <property type="entry name" value="Prepilin_peptidase/N-MTase"/>
</dbReference>
<dbReference type="Pfam" id="PF06750">
    <property type="entry name" value="A24_N_bact"/>
    <property type="match status" value="1"/>
</dbReference>
<accession>A0A1S6U8S4</accession>